<feature type="compositionally biased region" description="Basic residues" evidence="1">
    <location>
        <begin position="112"/>
        <end position="145"/>
    </location>
</feature>
<dbReference type="EMBL" id="JARGEI010000020">
    <property type="protein sequence ID" value="KAJ8713408.1"/>
    <property type="molecule type" value="Genomic_DNA"/>
</dbReference>
<organism evidence="2 3">
    <name type="scientific">Mythimna separata</name>
    <name type="common">Oriental armyworm</name>
    <name type="synonym">Pseudaletia separata</name>
    <dbReference type="NCBI Taxonomy" id="271217"/>
    <lineage>
        <taxon>Eukaryota</taxon>
        <taxon>Metazoa</taxon>
        <taxon>Ecdysozoa</taxon>
        <taxon>Arthropoda</taxon>
        <taxon>Hexapoda</taxon>
        <taxon>Insecta</taxon>
        <taxon>Pterygota</taxon>
        <taxon>Neoptera</taxon>
        <taxon>Endopterygota</taxon>
        <taxon>Lepidoptera</taxon>
        <taxon>Glossata</taxon>
        <taxon>Ditrysia</taxon>
        <taxon>Noctuoidea</taxon>
        <taxon>Noctuidae</taxon>
        <taxon>Noctuinae</taxon>
        <taxon>Hadenini</taxon>
        <taxon>Mythimna</taxon>
    </lineage>
</organism>
<name>A0AAD7YFE3_MYTSE</name>
<reference evidence="2" key="1">
    <citation type="submission" date="2023-03" db="EMBL/GenBank/DDBJ databases">
        <title>Chromosome-level genomes of two armyworms, Mythimna separata and Mythimna loreyi, provide insights into the biosynthesis and reception of sex pheromones.</title>
        <authorList>
            <person name="Zhao H."/>
        </authorList>
    </citation>
    <scope>NUCLEOTIDE SEQUENCE</scope>
    <source>
        <strain evidence="2">BeijingLab</strain>
        <tissue evidence="2">Pupa</tissue>
    </source>
</reference>
<evidence type="ECO:0000313" key="2">
    <source>
        <dbReference type="EMBL" id="KAJ8713408.1"/>
    </source>
</evidence>
<gene>
    <name evidence="2" type="ORF">PYW07_013778</name>
</gene>
<evidence type="ECO:0000313" key="3">
    <source>
        <dbReference type="Proteomes" id="UP001231518"/>
    </source>
</evidence>
<evidence type="ECO:0000256" key="1">
    <source>
        <dbReference type="SAM" id="MobiDB-lite"/>
    </source>
</evidence>
<dbReference type="AlphaFoldDB" id="A0AAD7YFE3"/>
<dbReference type="Proteomes" id="UP001231518">
    <property type="component" value="Chromosome 4"/>
</dbReference>
<sequence length="155" mass="16660">MPYVMVMGSLSAPHLSKDEGATVYGLKSEERASLVRELNTSFGMQVAASSEPERTVRITQKGLTLVVVNRLHALFGYDVVSHAMAMTNANRELISFTMYKKTGSGSQGHGHSQGHSHSQGHGHSQSHSHGQGHSHAHGHSHRSSPKGHSSSMVTL</sequence>
<proteinExistence type="predicted"/>
<keyword evidence="3" id="KW-1185">Reference proteome</keyword>
<feature type="compositionally biased region" description="Low complexity" evidence="1">
    <location>
        <begin position="146"/>
        <end position="155"/>
    </location>
</feature>
<comment type="caution">
    <text evidence="2">The sequence shown here is derived from an EMBL/GenBank/DDBJ whole genome shotgun (WGS) entry which is preliminary data.</text>
</comment>
<feature type="region of interest" description="Disordered" evidence="1">
    <location>
        <begin position="102"/>
        <end position="155"/>
    </location>
</feature>
<protein>
    <submittedName>
        <fullName evidence="2">Uncharacterized protein</fullName>
    </submittedName>
</protein>
<accession>A0AAD7YFE3</accession>